<organism evidence="1 2">
    <name type="scientific">Panagrolaimus sp. ES5</name>
    <dbReference type="NCBI Taxonomy" id="591445"/>
    <lineage>
        <taxon>Eukaryota</taxon>
        <taxon>Metazoa</taxon>
        <taxon>Ecdysozoa</taxon>
        <taxon>Nematoda</taxon>
        <taxon>Chromadorea</taxon>
        <taxon>Rhabditida</taxon>
        <taxon>Tylenchina</taxon>
        <taxon>Panagrolaimomorpha</taxon>
        <taxon>Panagrolaimoidea</taxon>
        <taxon>Panagrolaimidae</taxon>
        <taxon>Panagrolaimus</taxon>
    </lineage>
</organism>
<protein>
    <submittedName>
        <fullName evidence="2">LIM zinc-binding domain-containing protein</fullName>
    </submittedName>
</protein>
<proteinExistence type="predicted"/>
<name>A0AC34F6J3_9BILA</name>
<evidence type="ECO:0000313" key="1">
    <source>
        <dbReference type="Proteomes" id="UP000887579"/>
    </source>
</evidence>
<dbReference type="WBParaSite" id="ES5_v2.g12731.t1">
    <property type="protein sequence ID" value="ES5_v2.g12731.t1"/>
    <property type="gene ID" value="ES5_v2.g12731"/>
</dbReference>
<evidence type="ECO:0000313" key="2">
    <source>
        <dbReference type="WBParaSite" id="ES5_v2.g12731.t1"/>
    </source>
</evidence>
<reference evidence="2" key="1">
    <citation type="submission" date="2022-11" db="UniProtKB">
        <authorList>
            <consortium name="WormBaseParasite"/>
        </authorList>
    </citation>
    <scope>IDENTIFICATION</scope>
</reference>
<dbReference type="Proteomes" id="UP000887579">
    <property type="component" value="Unplaced"/>
</dbReference>
<sequence>MNPFEFPRQQENEGTTITPEVAQFKASQKLLNSNQSTTSERDRDDDNFIEKTSGNLKHIIIGSTTAPMDARCADCDQQVEGRAIFVEDKVYHRNHFRCAECQLSIRHFYYLSTDEKPLCYSCKSLQHPLCKRCNTFVGETFIRAENQCFHLDCFVCSGCNKPFPGGEYVIHDSKPYDIDCFWGQTISSANSTMPK</sequence>
<accession>A0AC34F6J3</accession>